<dbReference type="NCBIfam" id="NF003828">
    <property type="entry name" value="PRK05416.1"/>
    <property type="match status" value="1"/>
</dbReference>
<feature type="compositionally biased region" description="Basic and acidic residues" evidence="5">
    <location>
        <begin position="1"/>
        <end position="11"/>
    </location>
</feature>
<dbReference type="InterPro" id="IPR027417">
    <property type="entry name" value="P-loop_NTPase"/>
</dbReference>
<dbReference type="Pfam" id="PF03668">
    <property type="entry name" value="RapZ-like_N"/>
    <property type="match status" value="1"/>
</dbReference>
<reference evidence="8 9" key="1">
    <citation type="submission" date="2021-12" db="EMBL/GenBank/DDBJ databases">
        <title>Discovery of the Pendulisporaceae a myxobacterial family with distinct sporulation behavior and unique specialized metabolism.</title>
        <authorList>
            <person name="Garcia R."/>
            <person name="Popoff A."/>
            <person name="Bader C.D."/>
            <person name="Loehr J."/>
            <person name="Walesch S."/>
            <person name="Walt C."/>
            <person name="Boldt J."/>
            <person name="Bunk B."/>
            <person name="Haeckl F.J.F.P.J."/>
            <person name="Gunesch A.P."/>
            <person name="Birkelbach J."/>
            <person name="Nuebel U."/>
            <person name="Pietschmann T."/>
            <person name="Bach T."/>
            <person name="Mueller R."/>
        </authorList>
    </citation>
    <scope>NUCLEOTIDE SEQUENCE [LARGE SCALE GENOMIC DNA]</scope>
    <source>
        <strain evidence="8 9">MSr11954</strain>
    </source>
</reference>
<dbReference type="InterPro" id="IPR005337">
    <property type="entry name" value="RapZ-like"/>
</dbReference>
<evidence type="ECO:0000256" key="4">
    <source>
        <dbReference type="HAMAP-Rule" id="MF_00636"/>
    </source>
</evidence>
<dbReference type="Pfam" id="PF22740">
    <property type="entry name" value="PapZ_C"/>
    <property type="match status" value="1"/>
</dbReference>
<evidence type="ECO:0000313" key="9">
    <source>
        <dbReference type="Proteomes" id="UP001370348"/>
    </source>
</evidence>
<evidence type="ECO:0000256" key="1">
    <source>
        <dbReference type="ARBA" id="ARBA00022741"/>
    </source>
</evidence>
<dbReference type="InterPro" id="IPR053930">
    <property type="entry name" value="RapZ-like_N"/>
</dbReference>
<evidence type="ECO:0000259" key="6">
    <source>
        <dbReference type="Pfam" id="PF03668"/>
    </source>
</evidence>
<keyword evidence="1 4" id="KW-0547">Nucleotide-binding</keyword>
<dbReference type="PANTHER" id="PTHR30448">
    <property type="entry name" value="RNASE ADAPTER PROTEIN RAPZ"/>
    <property type="match status" value="1"/>
</dbReference>
<protein>
    <submittedName>
        <fullName evidence="8">RNase adapter RapZ</fullName>
    </submittedName>
</protein>
<feature type="domain" description="RapZ-like N-terminal" evidence="6">
    <location>
        <begin position="30"/>
        <end position="197"/>
    </location>
</feature>
<feature type="region of interest" description="Disordered" evidence="5">
    <location>
        <begin position="1"/>
        <end position="24"/>
    </location>
</feature>
<keyword evidence="3 4" id="KW-0342">GTP-binding</keyword>
<proteinExistence type="inferred from homology"/>
<dbReference type="InterPro" id="IPR053931">
    <property type="entry name" value="RapZ_C"/>
</dbReference>
<organism evidence="8 9">
    <name type="scientific">Pendulispora albinea</name>
    <dbReference type="NCBI Taxonomy" id="2741071"/>
    <lineage>
        <taxon>Bacteria</taxon>
        <taxon>Pseudomonadati</taxon>
        <taxon>Myxococcota</taxon>
        <taxon>Myxococcia</taxon>
        <taxon>Myxococcales</taxon>
        <taxon>Sorangiineae</taxon>
        <taxon>Pendulisporaceae</taxon>
        <taxon>Pendulispora</taxon>
    </lineage>
</organism>
<dbReference type="Gene3D" id="3.40.50.300">
    <property type="entry name" value="P-loop containing nucleotide triphosphate hydrolases"/>
    <property type="match status" value="1"/>
</dbReference>
<evidence type="ECO:0000256" key="3">
    <source>
        <dbReference type="ARBA" id="ARBA00023134"/>
    </source>
</evidence>
<dbReference type="EMBL" id="CP089984">
    <property type="protein sequence ID" value="WXB17815.1"/>
    <property type="molecule type" value="Genomic_DNA"/>
</dbReference>
<dbReference type="Proteomes" id="UP001370348">
    <property type="component" value="Chromosome"/>
</dbReference>
<evidence type="ECO:0000259" key="7">
    <source>
        <dbReference type="Pfam" id="PF22740"/>
    </source>
</evidence>
<feature type="region of interest" description="Disordered" evidence="5">
    <location>
        <begin position="335"/>
        <end position="384"/>
    </location>
</feature>
<keyword evidence="2 4" id="KW-0067">ATP-binding</keyword>
<dbReference type="SUPFAM" id="SSF52540">
    <property type="entry name" value="P-loop containing nucleoside triphosphate hydrolases"/>
    <property type="match status" value="1"/>
</dbReference>
<feature type="binding site" evidence="4">
    <location>
        <begin position="36"/>
        <end position="43"/>
    </location>
    <ligand>
        <name>ATP</name>
        <dbReference type="ChEBI" id="CHEBI:30616"/>
    </ligand>
</feature>
<keyword evidence="9" id="KW-1185">Reference proteome</keyword>
<feature type="domain" description="RapZ C-terminal" evidence="7">
    <location>
        <begin position="209"/>
        <end position="331"/>
    </location>
</feature>
<accession>A0ABZ2M585</accession>
<evidence type="ECO:0000313" key="8">
    <source>
        <dbReference type="EMBL" id="WXB17815.1"/>
    </source>
</evidence>
<dbReference type="PANTHER" id="PTHR30448:SF0">
    <property type="entry name" value="RNASE ADAPTER PROTEIN RAPZ"/>
    <property type="match status" value="1"/>
</dbReference>
<gene>
    <name evidence="8" type="primary">rapZ</name>
    <name evidence="8" type="ORF">LZC94_11185</name>
</gene>
<sequence length="384" mass="41357">MNPPGDKHHPGDPGSAGGPGGEEAAANKTSVVIVTGLSGAGKTTALHTLEDLGFFCVDNLPTVLAPRAVSVCEEGGMTRVALGMDVRVRSFITSAGEVLSELSAHGRRHVHVIFLDASDESLLHRFSESRRPHPLTTEATEEATRAGADLVGAIAVLDGVRLERERLAPMRAQATHVYDTTHLSVHDLRRSVIAHFGPAAEGAPRMLTRIISFGFKYGTPVDADLVLDVRFLENPYFVKDLKRLPGTDPRVKAFVLGLPEAQEFLKKTRELLTFMLPKYEREGKSYLTIGVGCTGGRHRSVVLAEALSEALVREGTTDTQVTQVSVVHRDVARFQDGWTKPPPAPTPSRPMLVDEDFPDSGRQSNTELKGIVSPAISPGSKGSP</sequence>
<evidence type="ECO:0000256" key="5">
    <source>
        <dbReference type="SAM" id="MobiDB-lite"/>
    </source>
</evidence>
<evidence type="ECO:0000256" key="2">
    <source>
        <dbReference type="ARBA" id="ARBA00022840"/>
    </source>
</evidence>
<dbReference type="RefSeq" id="WP_394827458.1">
    <property type="nucleotide sequence ID" value="NZ_CP089984.1"/>
</dbReference>
<feature type="binding site" evidence="4">
    <location>
        <begin position="85"/>
        <end position="88"/>
    </location>
    <ligand>
        <name>GTP</name>
        <dbReference type="ChEBI" id="CHEBI:37565"/>
    </ligand>
</feature>
<dbReference type="HAMAP" id="MF_00636">
    <property type="entry name" value="RapZ_like"/>
    <property type="match status" value="1"/>
</dbReference>
<name>A0ABZ2M585_9BACT</name>